<evidence type="ECO:0000313" key="1">
    <source>
        <dbReference type="EMBL" id="NMP24688.1"/>
    </source>
</evidence>
<gene>
    <name evidence="1" type="ORF">HIJ39_20480</name>
</gene>
<evidence type="ECO:0000313" key="2">
    <source>
        <dbReference type="Proteomes" id="UP000533476"/>
    </source>
</evidence>
<dbReference type="Proteomes" id="UP000533476">
    <property type="component" value="Unassembled WGS sequence"/>
</dbReference>
<dbReference type="EMBL" id="JABBVZ010000136">
    <property type="protein sequence ID" value="NMP24688.1"/>
    <property type="molecule type" value="Genomic_DNA"/>
</dbReference>
<reference evidence="1 2" key="1">
    <citation type="submission" date="2020-04" db="EMBL/GenBank/DDBJ databases">
        <authorList>
            <person name="Zhang R."/>
            <person name="Schippers A."/>
        </authorList>
    </citation>
    <scope>NUCLEOTIDE SEQUENCE [LARGE SCALE GENOMIC DNA]</scope>
    <source>
        <strain evidence="1 2">DSM 109850</strain>
    </source>
</reference>
<name>A0A7Y0L7Z8_9FIRM</name>
<dbReference type="AlphaFoldDB" id="A0A7Y0L7Z8"/>
<sequence length="161" mass="17644">MEKPAIVVCDYEKDVADRLMDALRDAHGHQVEVFVLNHDQTGEAVMVLLPEQGPSLAAALRDWVAEWWSDMDEDAFGTPERYIRGLGVAIEPGDDTTFSTSCPYCGVGDHLMVVGGTFQAMGMAIQADGFAFADAKNVTTEDEQIYCDGCHRTFSAHAIRL</sequence>
<comment type="caution">
    <text evidence="1">The sequence shown here is derived from an EMBL/GenBank/DDBJ whole genome shotgun (WGS) entry which is preliminary data.</text>
</comment>
<keyword evidence="2" id="KW-1185">Reference proteome</keyword>
<proteinExistence type="predicted"/>
<organism evidence="1 2">
    <name type="scientific">Sulfobacillus harzensis</name>
    <dbReference type="NCBI Taxonomy" id="2729629"/>
    <lineage>
        <taxon>Bacteria</taxon>
        <taxon>Bacillati</taxon>
        <taxon>Bacillota</taxon>
        <taxon>Clostridia</taxon>
        <taxon>Eubacteriales</taxon>
        <taxon>Clostridiales Family XVII. Incertae Sedis</taxon>
        <taxon>Sulfobacillus</taxon>
    </lineage>
</organism>
<accession>A0A7Y0L7Z8</accession>
<protein>
    <submittedName>
        <fullName evidence="1">Uncharacterized protein</fullName>
    </submittedName>
</protein>
<dbReference type="RefSeq" id="WP_169102895.1">
    <property type="nucleotide sequence ID" value="NZ_JABBVZ010000136.1"/>
</dbReference>